<dbReference type="FunFam" id="3.30.200.20:FF:000035">
    <property type="entry name" value="Serine/threonine protein kinase Stk1"/>
    <property type="match status" value="1"/>
</dbReference>
<comment type="caution">
    <text evidence="12">The sequence shown here is derived from an EMBL/GenBank/DDBJ whole genome shotgun (WGS) entry which is preliminary data.</text>
</comment>
<dbReference type="InterPro" id="IPR008271">
    <property type="entry name" value="Ser/Thr_kinase_AS"/>
</dbReference>
<dbReference type="SUPFAM" id="SSF56112">
    <property type="entry name" value="Protein kinase-like (PK-like)"/>
    <property type="match status" value="1"/>
</dbReference>
<dbReference type="SMART" id="SM00220">
    <property type="entry name" value="S_TKc"/>
    <property type="match status" value="1"/>
</dbReference>
<dbReference type="InterPro" id="IPR000719">
    <property type="entry name" value="Prot_kinase_dom"/>
</dbReference>
<evidence type="ECO:0000256" key="2">
    <source>
        <dbReference type="ARBA" id="ARBA00022527"/>
    </source>
</evidence>
<dbReference type="Gene3D" id="3.30.10.20">
    <property type="match status" value="3"/>
</dbReference>
<evidence type="ECO:0000256" key="9">
    <source>
        <dbReference type="SAM" id="Phobius"/>
    </source>
</evidence>
<keyword evidence="4" id="KW-0547">Nucleotide-binding</keyword>
<keyword evidence="9" id="KW-1133">Transmembrane helix</keyword>
<dbReference type="CDD" id="cd14014">
    <property type="entry name" value="STKc_PknB_like"/>
    <property type="match status" value="1"/>
</dbReference>
<evidence type="ECO:0000256" key="3">
    <source>
        <dbReference type="ARBA" id="ARBA00022679"/>
    </source>
</evidence>
<dbReference type="PROSITE" id="PS51178">
    <property type="entry name" value="PASTA"/>
    <property type="match status" value="3"/>
</dbReference>
<keyword evidence="2 12" id="KW-0723">Serine/threonine-protein kinase</keyword>
<evidence type="ECO:0000256" key="8">
    <source>
        <dbReference type="ARBA" id="ARBA00048679"/>
    </source>
</evidence>
<keyword evidence="3" id="KW-0808">Transferase</keyword>
<evidence type="ECO:0000313" key="12">
    <source>
        <dbReference type="EMBL" id="RPF49305.1"/>
    </source>
</evidence>
<dbReference type="RefSeq" id="WP_123926502.1">
    <property type="nucleotide sequence ID" value="NZ_RKRE01000001.1"/>
</dbReference>
<gene>
    <name evidence="12" type="ORF">EDD75_0110</name>
</gene>
<evidence type="ECO:0000313" key="13">
    <source>
        <dbReference type="Proteomes" id="UP000282654"/>
    </source>
</evidence>
<dbReference type="PROSITE" id="PS00108">
    <property type="entry name" value="PROTEIN_KINASE_ST"/>
    <property type="match status" value="1"/>
</dbReference>
<reference evidence="12 13" key="1">
    <citation type="submission" date="2018-11" db="EMBL/GenBank/DDBJ databases">
        <title>Genomic Encyclopedia of Type Strains, Phase IV (KMG-IV): sequencing the most valuable type-strain genomes for metagenomic binning, comparative biology and taxonomic classification.</title>
        <authorList>
            <person name="Goeker M."/>
        </authorList>
    </citation>
    <scope>NUCLEOTIDE SEQUENCE [LARGE SCALE GENOMIC DNA]</scope>
    <source>
        <strain evidence="12 13">DSM 102936</strain>
    </source>
</reference>
<dbReference type="PANTHER" id="PTHR43289">
    <property type="entry name" value="MITOGEN-ACTIVATED PROTEIN KINASE KINASE KINASE 20-RELATED"/>
    <property type="match status" value="1"/>
</dbReference>
<feature type="domain" description="PASTA" evidence="11">
    <location>
        <begin position="319"/>
        <end position="385"/>
    </location>
</feature>
<feature type="transmembrane region" description="Helical" evidence="9">
    <location>
        <begin position="294"/>
        <end position="314"/>
    </location>
</feature>
<dbReference type="PROSITE" id="PS50011">
    <property type="entry name" value="PROTEIN_KINASE_DOM"/>
    <property type="match status" value="1"/>
</dbReference>
<dbReference type="SUPFAM" id="SSF54184">
    <property type="entry name" value="Penicillin-binding protein 2x (pbp-2x), c-terminal domain"/>
    <property type="match status" value="1"/>
</dbReference>
<feature type="domain" description="PASTA" evidence="11">
    <location>
        <begin position="386"/>
        <end position="453"/>
    </location>
</feature>
<dbReference type="Gene3D" id="1.10.510.10">
    <property type="entry name" value="Transferase(Phosphotransferase) domain 1"/>
    <property type="match status" value="1"/>
</dbReference>
<dbReference type="InterPro" id="IPR005543">
    <property type="entry name" value="PASTA_dom"/>
</dbReference>
<evidence type="ECO:0000256" key="5">
    <source>
        <dbReference type="ARBA" id="ARBA00022777"/>
    </source>
</evidence>
<evidence type="ECO:0000259" key="11">
    <source>
        <dbReference type="PROSITE" id="PS51178"/>
    </source>
</evidence>
<keyword evidence="5 12" id="KW-0418">Kinase</keyword>
<evidence type="ECO:0000256" key="7">
    <source>
        <dbReference type="ARBA" id="ARBA00047899"/>
    </source>
</evidence>
<dbReference type="PANTHER" id="PTHR43289:SF34">
    <property type="entry name" value="SERINE_THREONINE-PROTEIN KINASE YBDM-RELATED"/>
    <property type="match status" value="1"/>
</dbReference>
<proteinExistence type="predicted"/>
<feature type="domain" description="PASTA" evidence="11">
    <location>
        <begin position="454"/>
        <end position="524"/>
    </location>
</feature>
<evidence type="ECO:0000256" key="1">
    <source>
        <dbReference type="ARBA" id="ARBA00012513"/>
    </source>
</evidence>
<dbReference type="FunFam" id="1.10.510.10:FF:000021">
    <property type="entry name" value="Serine/threonine protein kinase"/>
    <property type="match status" value="1"/>
</dbReference>
<dbReference type="GO" id="GO:0005524">
    <property type="term" value="F:ATP binding"/>
    <property type="evidence" value="ECO:0007669"/>
    <property type="project" value="UniProtKB-KW"/>
</dbReference>
<name>A0A3N5BTV7_9THEO</name>
<dbReference type="InterPro" id="IPR011009">
    <property type="entry name" value="Kinase-like_dom_sf"/>
</dbReference>
<evidence type="ECO:0000259" key="10">
    <source>
        <dbReference type="PROSITE" id="PS50011"/>
    </source>
</evidence>
<comment type="catalytic activity">
    <reaction evidence="7">
        <text>L-threonyl-[protein] + ATP = O-phospho-L-threonyl-[protein] + ADP + H(+)</text>
        <dbReference type="Rhea" id="RHEA:46608"/>
        <dbReference type="Rhea" id="RHEA-COMP:11060"/>
        <dbReference type="Rhea" id="RHEA-COMP:11605"/>
        <dbReference type="ChEBI" id="CHEBI:15378"/>
        <dbReference type="ChEBI" id="CHEBI:30013"/>
        <dbReference type="ChEBI" id="CHEBI:30616"/>
        <dbReference type="ChEBI" id="CHEBI:61977"/>
        <dbReference type="ChEBI" id="CHEBI:456216"/>
        <dbReference type="EC" id="2.7.11.1"/>
    </reaction>
</comment>
<comment type="catalytic activity">
    <reaction evidence="8">
        <text>L-seryl-[protein] + ATP = O-phospho-L-seryl-[protein] + ADP + H(+)</text>
        <dbReference type="Rhea" id="RHEA:17989"/>
        <dbReference type="Rhea" id="RHEA-COMP:9863"/>
        <dbReference type="Rhea" id="RHEA-COMP:11604"/>
        <dbReference type="ChEBI" id="CHEBI:15378"/>
        <dbReference type="ChEBI" id="CHEBI:29999"/>
        <dbReference type="ChEBI" id="CHEBI:30616"/>
        <dbReference type="ChEBI" id="CHEBI:83421"/>
        <dbReference type="ChEBI" id="CHEBI:456216"/>
        <dbReference type="EC" id="2.7.11.1"/>
    </reaction>
</comment>
<dbReference type="OrthoDB" id="9788659at2"/>
<evidence type="ECO:0000256" key="4">
    <source>
        <dbReference type="ARBA" id="ARBA00022741"/>
    </source>
</evidence>
<evidence type="ECO:0000256" key="6">
    <source>
        <dbReference type="ARBA" id="ARBA00022840"/>
    </source>
</evidence>
<protein>
    <recommendedName>
        <fullName evidence="1">non-specific serine/threonine protein kinase</fullName>
        <ecNumber evidence="1">2.7.11.1</ecNumber>
    </recommendedName>
</protein>
<dbReference type="SMART" id="SM00740">
    <property type="entry name" value="PASTA"/>
    <property type="match status" value="3"/>
</dbReference>
<organism evidence="12 13">
    <name type="scientific">Thermodesulfitimonas autotrophica</name>
    <dbReference type="NCBI Taxonomy" id="1894989"/>
    <lineage>
        <taxon>Bacteria</taxon>
        <taxon>Bacillati</taxon>
        <taxon>Bacillota</taxon>
        <taxon>Clostridia</taxon>
        <taxon>Thermoanaerobacterales</taxon>
        <taxon>Thermoanaerobacteraceae</taxon>
        <taxon>Thermodesulfitimonas</taxon>
    </lineage>
</organism>
<accession>A0A3N5BTV7</accession>
<keyword evidence="13" id="KW-1185">Reference proteome</keyword>
<dbReference type="CDD" id="cd06577">
    <property type="entry name" value="PASTA_pknB"/>
    <property type="match status" value="3"/>
</dbReference>
<dbReference type="EC" id="2.7.11.1" evidence="1"/>
<dbReference type="Gene3D" id="3.30.200.20">
    <property type="entry name" value="Phosphorylase Kinase, domain 1"/>
    <property type="match status" value="1"/>
</dbReference>
<feature type="domain" description="Protein kinase" evidence="10">
    <location>
        <begin position="10"/>
        <end position="272"/>
    </location>
</feature>
<dbReference type="AlphaFoldDB" id="A0A3N5BTV7"/>
<dbReference type="Pfam" id="PF03793">
    <property type="entry name" value="PASTA"/>
    <property type="match status" value="3"/>
</dbReference>
<keyword evidence="6" id="KW-0067">ATP-binding</keyword>
<keyword evidence="9" id="KW-0472">Membrane</keyword>
<dbReference type="Proteomes" id="UP000282654">
    <property type="component" value="Unassembled WGS sequence"/>
</dbReference>
<keyword evidence="9" id="KW-0812">Transmembrane</keyword>
<dbReference type="Pfam" id="PF00069">
    <property type="entry name" value="Pkinase"/>
    <property type="match status" value="1"/>
</dbReference>
<sequence length="599" mass="64850">MIGRVIGNRYRIIEELGGGGMAVVYLGQDMLLNRNVTIKVLREEYARDEDFVRRFRQEARAVASLSHPNIVSVFDVGQDGDLHYLVMEYVDGTNLKTLIKEGKLDLRCAVSIARDLCDALGHAHRRGIVHRDVKPHNVIVTPEGRAKLTDFGIARAVGSGTISATKALMGSVQYISPEQARGESADARSDIYSLGAVLYEMLTGRPPFLGENPVALAIKHIQDQPTPVRELNPGVPAALAAVVEKAMAKNPALRYQSVTAMAADLGRILEFLPAEDCPAGAAARPSRKRRLRPAGYVILGLVLLAALMAGWWGFRCFMHVPEVTVPDVQGMEVSAATQVLEKNGLRWQIQEVHDASVEKGKIIKQDLVPGSRVKKGRLLILVVSLGPEMRTVPDVRHKLLQDAEILLVNEGFNVGQKKEVYSDTVAAGLVVDQDPAPGLSRPKDSPVDLFISKGPRPVLKSVPQLVGLSLEAAKEAVVRAGFVLGEEIAHTASTDYLAGYVCAQNPPAGTNLELGRTVTVTVSDGPGPAPREASVFLQVPDDGQQHTVRITVDDARGATEAYNAVHQGGERVVQPVVYYGKATIRVYLDGQLVREQTLS</sequence>
<dbReference type="EMBL" id="RKRE01000001">
    <property type="protein sequence ID" value="RPF49305.1"/>
    <property type="molecule type" value="Genomic_DNA"/>
</dbReference>
<dbReference type="GO" id="GO:0004674">
    <property type="term" value="F:protein serine/threonine kinase activity"/>
    <property type="evidence" value="ECO:0007669"/>
    <property type="project" value="UniProtKB-KW"/>
</dbReference>